<accession>A0A9J6RC89</accession>
<dbReference type="RefSeq" id="WP_268779596.1">
    <property type="nucleotide sequence ID" value="NZ_JAPRAT010000009.1"/>
</dbReference>
<name>A0A9J6RC89_9BACI</name>
<dbReference type="EMBL" id="JAPRAT010000009">
    <property type="protein sequence ID" value="MCZ0702825.1"/>
    <property type="molecule type" value="Genomic_DNA"/>
</dbReference>
<protein>
    <recommendedName>
        <fullName evidence="3">YtxH domain-containing protein</fullName>
    </recommendedName>
</protein>
<reference evidence="1" key="1">
    <citation type="submission" date="2022-11" db="EMBL/GenBank/DDBJ databases">
        <title>WGS of Natronobacillus azotifigens 24KS-1, an anaerobic diazotrophic haloalkaliphile from soda-rich habitats.</title>
        <authorList>
            <person name="Sorokin D.Y."/>
            <person name="Merkel A.Y."/>
        </authorList>
    </citation>
    <scope>NUCLEOTIDE SEQUENCE</scope>
    <source>
        <strain evidence="1">24KS-1</strain>
    </source>
</reference>
<sequence length="97" mass="10757">MKKSLLCKGMFIGACVGGLLTLLDRNTRTETVRQVKNAKSKVQSYVKHPASVIMDCYQGYESLSNVVTNSLDLTIDLVTNFQSILKEVEQKIDSDVS</sequence>
<comment type="caution">
    <text evidence="1">The sequence shown here is derived from an EMBL/GenBank/DDBJ whole genome shotgun (WGS) entry which is preliminary data.</text>
</comment>
<gene>
    <name evidence="1" type="ORF">OWO01_06340</name>
</gene>
<organism evidence="1 2">
    <name type="scientific">Natronobacillus azotifigens</name>
    <dbReference type="NCBI Taxonomy" id="472978"/>
    <lineage>
        <taxon>Bacteria</taxon>
        <taxon>Bacillati</taxon>
        <taxon>Bacillota</taxon>
        <taxon>Bacilli</taxon>
        <taxon>Bacillales</taxon>
        <taxon>Bacillaceae</taxon>
        <taxon>Natronobacillus</taxon>
    </lineage>
</organism>
<evidence type="ECO:0000313" key="2">
    <source>
        <dbReference type="Proteomes" id="UP001084197"/>
    </source>
</evidence>
<evidence type="ECO:0000313" key="1">
    <source>
        <dbReference type="EMBL" id="MCZ0702825.1"/>
    </source>
</evidence>
<evidence type="ECO:0008006" key="3">
    <source>
        <dbReference type="Google" id="ProtNLM"/>
    </source>
</evidence>
<proteinExistence type="predicted"/>
<keyword evidence="2" id="KW-1185">Reference proteome</keyword>
<dbReference type="AlphaFoldDB" id="A0A9J6RC89"/>
<dbReference type="Proteomes" id="UP001084197">
    <property type="component" value="Unassembled WGS sequence"/>
</dbReference>